<dbReference type="EMBL" id="JBJQOH010000006">
    <property type="protein sequence ID" value="KAL3683430.1"/>
    <property type="molecule type" value="Genomic_DNA"/>
</dbReference>
<feature type="compositionally biased region" description="Acidic residues" evidence="5">
    <location>
        <begin position="658"/>
        <end position="673"/>
    </location>
</feature>
<name>A0ABD3GVZ9_9MARC</name>
<protein>
    <recommendedName>
        <fullName evidence="6">Ubiquitin-like protease family profile domain-containing protein</fullName>
    </recommendedName>
</protein>
<evidence type="ECO:0000256" key="4">
    <source>
        <dbReference type="ARBA" id="ARBA00022807"/>
    </source>
</evidence>
<dbReference type="PANTHER" id="PTHR46468:SF1">
    <property type="entry name" value="SENTRIN-SPECIFIC PROTEASE 8"/>
    <property type="match status" value="1"/>
</dbReference>
<evidence type="ECO:0000313" key="7">
    <source>
        <dbReference type="EMBL" id="KAL3683430.1"/>
    </source>
</evidence>
<reference evidence="7 8" key="1">
    <citation type="submission" date="2024-09" db="EMBL/GenBank/DDBJ databases">
        <title>Chromosome-scale assembly of Riccia sorocarpa.</title>
        <authorList>
            <person name="Paukszto L."/>
        </authorList>
    </citation>
    <scope>NUCLEOTIDE SEQUENCE [LARGE SCALE GENOMIC DNA]</scope>
    <source>
        <strain evidence="7">LP-2024</strain>
        <tissue evidence="7">Aerial parts of the thallus</tissue>
    </source>
</reference>
<feature type="compositionally biased region" description="Basic and acidic residues" evidence="5">
    <location>
        <begin position="634"/>
        <end position="657"/>
    </location>
</feature>
<accession>A0ABD3GVZ9</accession>
<sequence>MLGLLCGQMDLATSEVQEGDIPSAVDWVPPSSAVDDVTMDDTPVDVRVASLPASDHEVEEREILDEAMDVLDSQAVVPPTLEAATAHVLIDDIPVAAVQAPMTSVVAEVTMGENLVDDGGASDPTYDHEIEKGQSIHEVVPRTPQAATVEELVEDGPVAAVVAPPTSADAEMTMGENPVEVGGASRGQSITEAVSPTSEATTVEVGKADVPVAAVQAPPTSVAAEVPMGESVVVHGGASEPTYDHEVVKRKLFLDVVPTTLEAQETAPSSLADSTINPERFQELLHNIRSTRNDPHPVAEDITPTKIQDVQEDPVPTPGTTANLDKVVLGVSDYLPIVSPDVTQNSRESNGISNDREMLKVLNNFCEAVPLEQDLQTSAPPVESDTPESSTRVLDPKVASGSQSNADLEAIGRENVVESVVAAKDDTERGLPMNVAIGVPFDVESMREYFPSYNDKQWAGGKINIVTHCTDQFLLDNWENWFRTSIGGRKDGFRAEVRKNFLFFADLEKHGLKVDWTTVDKSRNVREISAADRHAARVELWKRKTVFRGSLLYPEEPKLRYDERIPRKPRRKRTSRASSTPEGNETFPDSKKPTKRKLNLNPPKSRSPSTDVPRRIQPGRKGKRKVDEEATSNIERKGKWKADEEPSPEPAKKKERSDDSDEDSDESIFEQEEPIQYTQFAELGESEREKRRYGYMDKFISETIRDEIEKHTRPLKEEIERLNEIIEETSRITIEQEQIYKLVNKREINLATLVATKFKEVRLRGHSESIANCDELNFLVTCNEKPVYPTDYDDFFQARKFGLKGSQWEKYAGVIRDDLEVKCPVCQDYIGLLPHICPGTCTCKYHIGYFWPAASRRSVCTVCKVPFASKTYEFFNTRHIPPASKGSINPDTGELELDADQALDNEIHTDVMAGRRDSFGPNNVDRARQSEEEKLWKRLVHKFIQIWHHGNGDVKFHTGYMKMEDQSLRSLLEHTHNRLVQELEEEGRNFGLEESYIERMVSVSNDHINKTGDKNVKPMVYLRDWDENADAAGPSYVPMEISSGHDDDDNDETYQPTAKSKASGSRKRVAHKPPRRGLKKPAPPRNPWITLSPETKKSVQPKIMVRGDIINTFMEVTFSQLPPSMTGSRYLSTYWFPKVEAIRMDKPDWVGQMEAARKWILPSPVVDWADVPFMFIPIHSQLHWSLMIVHISTITGDQRFINVYHLDSNPGIHMIDRVDTHVQAWLRHIVKNIGQPFMGRIVPVKVVKQQNTYDCGVHVMALTRRLIEQGESLGRLLAKDGIRKLVKVADVKQFRNEILEYVSAV</sequence>
<feature type="compositionally biased region" description="Polar residues" evidence="5">
    <location>
        <begin position="1053"/>
        <end position="1063"/>
    </location>
</feature>
<comment type="caution">
    <text evidence="7">The sequence shown here is derived from an EMBL/GenBank/DDBJ whole genome shotgun (WGS) entry which is preliminary data.</text>
</comment>
<evidence type="ECO:0000313" key="8">
    <source>
        <dbReference type="Proteomes" id="UP001633002"/>
    </source>
</evidence>
<comment type="similarity">
    <text evidence="1">Belongs to the peptidase C48 family.</text>
</comment>
<evidence type="ECO:0000256" key="2">
    <source>
        <dbReference type="ARBA" id="ARBA00022670"/>
    </source>
</evidence>
<dbReference type="InterPro" id="IPR003653">
    <property type="entry name" value="Peptidase_C48_C"/>
</dbReference>
<feature type="region of interest" description="Disordered" evidence="5">
    <location>
        <begin position="374"/>
        <end position="403"/>
    </location>
</feature>
<dbReference type="PANTHER" id="PTHR46468">
    <property type="entry name" value="SENTRIN-SPECIFIC PROTEASE 8"/>
    <property type="match status" value="1"/>
</dbReference>
<feature type="compositionally biased region" description="Basic residues" evidence="5">
    <location>
        <begin position="1064"/>
        <end position="1079"/>
    </location>
</feature>
<dbReference type="InterPro" id="IPR044613">
    <property type="entry name" value="Nep1/2-like"/>
</dbReference>
<keyword evidence="4" id="KW-0788">Thiol protease</keyword>
<dbReference type="SUPFAM" id="SSF54001">
    <property type="entry name" value="Cysteine proteinases"/>
    <property type="match status" value="1"/>
</dbReference>
<dbReference type="GO" id="GO:0006508">
    <property type="term" value="P:proteolysis"/>
    <property type="evidence" value="ECO:0007669"/>
    <property type="project" value="UniProtKB-KW"/>
</dbReference>
<dbReference type="InterPro" id="IPR038765">
    <property type="entry name" value="Papain-like_cys_pep_sf"/>
</dbReference>
<gene>
    <name evidence="7" type="ORF">R1sor_001452</name>
</gene>
<dbReference type="Pfam" id="PF02902">
    <property type="entry name" value="Peptidase_C48"/>
    <property type="match status" value="1"/>
</dbReference>
<evidence type="ECO:0000256" key="5">
    <source>
        <dbReference type="SAM" id="MobiDB-lite"/>
    </source>
</evidence>
<feature type="domain" description="Ubiquitin-like protease family profile" evidence="6">
    <location>
        <begin position="1089"/>
        <end position="1266"/>
    </location>
</feature>
<evidence type="ECO:0000256" key="3">
    <source>
        <dbReference type="ARBA" id="ARBA00022801"/>
    </source>
</evidence>
<proteinExistence type="inferred from homology"/>
<keyword evidence="8" id="KW-1185">Reference proteome</keyword>
<evidence type="ECO:0000259" key="6">
    <source>
        <dbReference type="PROSITE" id="PS50600"/>
    </source>
</evidence>
<keyword evidence="3" id="KW-0378">Hydrolase</keyword>
<feature type="region of interest" description="Disordered" evidence="5">
    <location>
        <begin position="562"/>
        <end position="684"/>
    </location>
</feature>
<dbReference type="PROSITE" id="PS50600">
    <property type="entry name" value="ULP_PROTEASE"/>
    <property type="match status" value="1"/>
</dbReference>
<dbReference type="Gene3D" id="3.40.395.10">
    <property type="entry name" value="Adenoviral Proteinase, Chain A"/>
    <property type="match status" value="1"/>
</dbReference>
<dbReference type="Proteomes" id="UP001633002">
    <property type="component" value="Unassembled WGS sequence"/>
</dbReference>
<dbReference type="GO" id="GO:0008234">
    <property type="term" value="F:cysteine-type peptidase activity"/>
    <property type="evidence" value="ECO:0007669"/>
    <property type="project" value="UniProtKB-KW"/>
</dbReference>
<organism evidence="7 8">
    <name type="scientific">Riccia sorocarpa</name>
    <dbReference type="NCBI Taxonomy" id="122646"/>
    <lineage>
        <taxon>Eukaryota</taxon>
        <taxon>Viridiplantae</taxon>
        <taxon>Streptophyta</taxon>
        <taxon>Embryophyta</taxon>
        <taxon>Marchantiophyta</taxon>
        <taxon>Marchantiopsida</taxon>
        <taxon>Marchantiidae</taxon>
        <taxon>Marchantiales</taxon>
        <taxon>Ricciaceae</taxon>
        <taxon>Riccia</taxon>
    </lineage>
</organism>
<feature type="region of interest" description="Disordered" evidence="5">
    <location>
        <begin position="1033"/>
        <end position="1093"/>
    </location>
</feature>
<evidence type="ECO:0000256" key="1">
    <source>
        <dbReference type="ARBA" id="ARBA00005234"/>
    </source>
</evidence>
<keyword evidence="2" id="KW-0645">Protease</keyword>